<dbReference type="EnsemblBacteria" id="BAD84837">
    <property type="protein sequence ID" value="BAD84837"/>
    <property type="gene ID" value="TK0648"/>
</dbReference>
<evidence type="ECO:0000256" key="1">
    <source>
        <dbReference type="SAM" id="MobiDB-lite"/>
    </source>
</evidence>
<reference evidence="2 3" key="1">
    <citation type="journal article" date="2005" name="Genome Res.">
        <title>Complete genome sequence of the hyperthermophilic archaeon Thermococcus kodakaraensis KOD1 and comparison with Pyrococcus genomes.</title>
        <authorList>
            <person name="Fukui T."/>
            <person name="Atomi H."/>
            <person name="Kanai T."/>
            <person name="Matsumi R."/>
            <person name="Fujiwara S."/>
            <person name="Imanaka T."/>
        </authorList>
    </citation>
    <scope>NUCLEOTIDE SEQUENCE [LARGE SCALE GENOMIC DNA]</scope>
    <source>
        <strain evidence="3">ATCC BAA-918 / JCM 12380 / KOD1</strain>
    </source>
</reference>
<sequence length="394" mass="44359">MEAVKRYLSRKDFKSAFNSALKIEDSFERLLALLRIFDEFPREEVLSEMLQALEGIEDKREKALAYSIVGRAFYQLGRESAGERYMILAVSLAREFSSPRIRGELLAGIARNLAISDRYRDAYLLFWEAVETLQSARGLSSAVLSSLLSVARLIEKTADEINAPIALDYYRLAKEVYESLFFNLQAKELSEKIELIEEVLRRGKTVVDSLVEKGDVEKAVDLIRFLDLRERASEMLKLSYWLFLHERPDLGRRVFEDAMNLILVGKFRPSDEELFKIAKRMLRIGLVEEPLVLAGIIDDSHLASELLGEVAIAYRRMGELSKARSIAEGIPDESVKNRVLKALEGGEDVGHEQGLPLTGRGEERGAVPEDDRGSEVQGEVGQEEDNPAGEGDDS</sequence>
<dbReference type="Proteomes" id="UP000000536">
    <property type="component" value="Chromosome"/>
</dbReference>
<evidence type="ECO:0000313" key="2">
    <source>
        <dbReference type="EMBL" id="BAD84837.1"/>
    </source>
</evidence>
<evidence type="ECO:0008006" key="4">
    <source>
        <dbReference type="Google" id="ProtNLM"/>
    </source>
</evidence>
<dbReference type="Gene3D" id="1.25.40.10">
    <property type="entry name" value="Tetratricopeptide repeat domain"/>
    <property type="match status" value="1"/>
</dbReference>
<keyword evidence="3" id="KW-1185">Reference proteome</keyword>
<name>Q5JF79_THEKO</name>
<gene>
    <name evidence="2" type="ordered locus">TK0648</name>
</gene>
<protein>
    <recommendedName>
        <fullName evidence="4">TRP-repeat-containing protein</fullName>
    </recommendedName>
</protein>
<dbReference type="PATRIC" id="fig|69014.16.peg.629"/>
<feature type="compositionally biased region" description="Basic and acidic residues" evidence="1">
    <location>
        <begin position="360"/>
        <end position="374"/>
    </location>
</feature>
<dbReference type="STRING" id="69014.TK0648"/>
<dbReference type="InParanoid" id="Q5JF79"/>
<dbReference type="EMBL" id="AP006878">
    <property type="protein sequence ID" value="BAD84837.1"/>
    <property type="molecule type" value="Genomic_DNA"/>
</dbReference>
<feature type="region of interest" description="Disordered" evidence="1">
    <location>
        <begin position="345"/>
        <end position="394"/>
    </location>
</feature>
<dbReference type="PhylomeDB" id="Q5JF79"/>
<dbReference type="AlphaFoldDB" id="Q5JF79"/>
<evidence type="ECO:0000313" key="3">
    <source>
        <dbReference type="Proteomes" id="UP000000536"/>
    </source>
</evidence>
<dbReference type="KEGG" id="tko:TK0648"/>
<accession>Q5JF79</accession>
<feature type="compositionally biased region" description="Acidic residues" evidence="1">
    <location>
        <begin position="381"/>
        <end position="394"/>
    </location>
</feature>
<dbReference type="HOGENOM" id="CLU_065737_0_0_2"/>
<proteinExistence type="predicted"/>
<dbReference type="InterPro" id="IPR011990">
    <property type="entry name" value="TPR-like_helical_dom_sf"/>
</dbReference>
<organism evidence="2 3">
    <name type="scientific">Thermococcus kodakarensis (strain ATCC BAA-918 / JCM 12380 / KOD1)</name>
    <name type="common">Pyrococcus kodakaraensis (strain KOD1)</name>
    <dbReference type="NCBI Taxonomy" id="69014"/>
    <lineage>
        <taxon>Archaea</taxon>
        <taxon>Methanobacteriati</taxon>
        <taxon>Methanobacteriota</taxon>
        <taxon>Thermococci</taxon>
        <taxon>Thermococcales</taxon>
        <taxon>Thermococcaceae</taxon>
        <taxon>Thermococcus</taxon>
    </lineage>
</organism>
<dbReference type="SUPFAM" id="SSF48452">
    <property type="entry name" value="TPR-like"/>
    <property type="match status" value="1"/>
</dbReference>
<dbReference type="eggNOG" id="arCOG03827">
    <property type="taxonomic scope" value="Archaea"/>
</dbReference>